<reference evidence="2 3" key="1">
    <citation type="submission" date="2017-09" db="EMBL/GenBank/DDBJ databases">
        <title>Depth-based differentiation of microbial function through sediment-hosted aquifers and enrichment of novel symbionts in the deep terrestrial subsurface.</title>
        <authorList>
            <person name="Probst A.J."/>
            <person name="Ladd B."/>
            <person name="Jarett J.K."/>
            <person name="Geller-Mcgrath D.E."/>
            <person name="Sieber C.M."/>
            <person name="Emerson J.B."/>
            <person name="Anantharaman K."/>
            <person name="Thomas B.C."/>
            <person name="Malmstrom R."/>
            <person name="Stieglmeier M."/>
            <person name="Klingl A."/>
            <person name="Woyke T."/>
            <person name="Ryan C.M."/>
            <person name="Banfield J.F."/>
        </authorList>
    </citation>
    <scope>NUCLEOTIDE SEQUENCE [LARGE SCALE GENOMIC DNA]</scope>
    <source>
        <strain evidence="2">CG23_combo_of_CG06-09_8_20_14_all_41_10</strain>
    </source>
</reference>
<comment type="caution">
    <text evidence="2">The sequence shown here is derived from an EMBL/GenBank/DDBJ whole genome shotgun (WGS) entry which is preliminary data.</text>
</comment>
<dbReference type="PROSITE" id="PS50819">
    <property type="entry name" value="INTEIN_ENDONUCLEASE"/>
    <property type="match status" value="1"/>
</dbReference>
<dbReference type="Pfam" id="PF14528">
    <property type="entry name" value="LAGLIDADG_3"/>
    <property type="match status" value="1"/>
</dbReference>
<dbReference type="Gene3D" id="3.10.28.10">
    <property type="entry name" value="Homing endonucleases"/>
    <property type="match status" value="1"/>
</dbReference>
<name>A0A2G9YKG9_9BACT</name>
<protein>
    <recommendedName>
        <fullName evidence="1">DOD-type homing endonuclease domain-containing protein</fullName>
    </recommendedName>
</protein>
<evidence type="ECO:0000313" key="3">
    <source>
        <dbReference type="Proteomes" id="UP000231292"/>
    </source>
</evidence>
<gene>
    <name evidence="2" type="ORF">COX41_01325</name>
</gene>
<dbReference type="SUPFAM" id="SSF55608">
    <property type="entry name" value="Homing endonucleases"/>
    <property type="match status" value="2"/>
</dbReference>
<dbReference type="InterPro" id="IPR004860">
    <property type="entry name" value="LAGLIDADG_dom"/>
</dbReference>
<dbReference type="InterPro" id="IPR027434">
    <property type="entry name" value="Homing_endonucl"/>
</dbReference>
<proteinExistence type="predicted"/>
<dbReference type="EMBL" id="PCRK01000025">
    <property type="protein sequence ID" value="PIP19724.1"/>
    <property type="molecule type" value="Genomic_DNA"/>
</dbReference>
<evidence type="ECO:0000259" key="1">
    <source>
        <dbReference type="PROSITE" id="PS50819"/>
    </source>
</evidence>
<accession>A0A2G9YKG9</accession>
<sequence length="219" mass="25273">MPNIRKDLNIAGVNLWYLVGLITSDGCLCKDGRHVDITAKDQDFLQLIKDRMGLASRVCAKNKNTPKQAYRIQIANKGFYDFLLLIGLMPNKSLILKDIKVPSQFFSDFLRGLIDGDGCIRKWIHPSNDGEQWSIRIYSGSPKFIRWLKNIIESLLKIRGKLYKQSKSQWILKYGKMAAREIARRCYYKDCLGLNRKIKLAQECLVSYQGWNQSKTVYG</sequence>
<dbReference type="InterPro" id="IPR004042">
    <property type="entry name" value="Intein_endonuc_central"/>
</dbReference>
<dbReference type="AlphaFoldDB" id="A0A2G9YKG9"/>
<evidence type="ECO:0000313" key="2">
    <source>
        <dbReference type="EMBL" id="PIP19724.1"/>
    </source>
</evidence>
<organism evidence="2 3">
    <name type="scientific">Candidatus Sherwoodlollariibacterium unditelluris</name>
    <dbReference type="NCBI Taxonomy" id="1974757"/>
    <lineage>
        <taxon>Bacteria</taxon>
        <taxon>Pseudomonadati</taxon>
        <taxon>Candidatus Omnitrophota</taxon>
        <taxon>Candidatus Sherwoodlollariibacterium</taxon>
    </lineage>
</organism>
<dbReference type="Proteomes" id="UP000231292">
    <property type="component" value="Unassembled WGS sequence"/>
</dbReference>
<dbReference type="GO" id="GO:0004519">
    <property type="term" value="F:endonuclease activity"/>
    <property type="evidence" value="ECO:0007669"/>
    <property type="project" value="InterPro"/>
</dbReference>
<feature type="domain" description="DOD-type homing endonuclease" evidence="1">
    <location>
        <begin position="85"/>
        <end position="160"/>
    </location>
</feature>